<dbReference type="UniPathway" id="UPA00057">
    <property type="reaction ID" value="UER00098"/>
</dbReference>
<dbReference type="InterPro" id="IPR036554">
    <property type="entry name" value="GHMP_kinase_C_sf"/>
</dbReference>
<comment type="pathway">
    <text evidence="9">Isoprenoid biosynthesis; isopentenyl diphosphate biosynthesis via mevalonate pathway; isopentenyl diphosphate from (R)-mevalonate: step 1/3.</text>
</comment>
<evidence type="ECO:0000256" key="1">
    <source>
        <dbReference type="ARBA" id="ARBA00022490"/>
    </source>
</evidence>
<evidence type="ECO:0000256" key="6">
    <source>
        <dbReference type="ARBA" id="ARBA00022840"/>
    </source>
</evidence>
<dbReference type="Gene3D" id="3.30.70.890">
    <property type="entry name" value="GHMP kinase, C-terminal domain"/>
    <property type="match status" value="1"/>
</dbReference>
<keyword evidence="1" id="KW-0963">Cytoplasm</keyword>
<feature type="domain" description="GHMP kinase C-terminal" evidence="11">
    <location>
        <begin position="225"/>
        <end position="305"/>
    </location>
</feature>
<dbReference type="InterPro" id="IPR020568">
    <property type="entry name" value="Ribosomal_Su5_D2-typ_SF"/>
</dbReference>
<dbReference type="InterPro" id="IPR013750">
    <property type="entry name" value="GHMP_kinase_C_dom"/>
</dbReference>
<keyword evidence="8" id="KW-0443">Lipid metabolism</keyword>
<dbReference type="GO" id="GO:0005524">
    <property type="term" value="F:ATP binding"/>
    <property type="evidence" value="ECO:0007669"/>
    <property type="project" value="UniProtKB-KW"/>
</dbReference>
<evidence type="ECO:0000259" key="11">
    <source>
        <dbReference type="Pfam" id="PF08544"/>
    </source>
</evidence>
<evidence type="ECO:0000313" key="12">
    <source>
        <dbReference type="EMBL" id="RWZ51921.1"/>
    </source>
</evidence>
<proteinExistence type="predicted"/>
<dbReference type="InterPro" id="IPR006205">
    <property type="entry name" value="Mev_gal_kin"/>
</dbReference>
<evidence type="ECO:0000256" key="4">
    <source>
        <dbReference type="ARBA" id="ARBA00022741"/>
    </source>
</evidence>
<evidence type="ECO:0000256" key="5">
    <source>
        <dbReference type="ARBA" id="ARBA00022777"/>
    </source>
</evidence>
<dbReference type="AlphaFoldDB" id="A0A444PVU8"/>
<dbReference type="NCBIfam" id="TIGR00549">
    <property type="entry name" value="mevalon_kin"/>
    <property type="match status" value="1"/>
</dbReference>
<keyword evidence="5 12" id="KW-0418">Kinase</keyword>
<evidence type="ECO:0000313" key="13">
    <source>
        <dbReference type="Proteomes" id="UP000288547"/>
    </source>
</evidence>
<dbReference type="GO" id="GO:0019287">
    <property type="term" value="P:isopentenyl diphosphate biosynthetic process, mevalonate pathway"/>
    <property type="evidence" value="ECO:0007669"/>
    <property type="project" value="UniProtKB-UniPathway"/>
</dbReference>
<dbReference type="PANTHER" id="PTHR43290">
    <property type="entry name" value="MEVALONATE KINASE"/>
    <property type="match status" value="1"/>
</dbReference>
<dbReference type="Proteomes" id="UP000288547">
    <property type="component" value="Unassembled WGS sequence"/>
</dbReference>
<dbReference type="GO" id="GO:0005829">
    <property type="term" value="C:cytosol"/>
    <property type="evidence" value="ECO:0007669"/>
    <property type="project" value="TreeGrafter"/>
</dbReference>
<dbReference type="GO" id="GO:0004496">
    <property type="term" value="F:mevalonate kinase activity"/>
    <property type="evidence" value="ECO:0007669"/>
    <property type="project" value="UniProtKB-EC"/>
</dbReference>
<dbReference type="SUPFAM" id="SSF54211">
    <property type="entry name" value="Ribosomal protein S5 domain 2-like"/>
    <property type="match status" value="1"/>
</dbReference>
<dbReference type="Pfam" id="PF00288">
    <property type="entry name" value="GHMP_kinases_N"/>
    <property type="match status" value="1"/>
</dbReference>
<name>A0A444PVU8_9MICO</name>
<evidence type="ECO:0000259" key="10">
    <source>
        <dbReference type="Pfam" id="PF00288"/>
    </source>
</evidence>
<comment type="caution">
    <text evidence="12">The sequence shown here is derived from an EMBL/GenBank/DDBJ whole genome shotgun (WGS) entry which is preliminary data.</text>
</comment>
<keyword evidence="3 12" id="KW-0808">Transferase</keyword>
<evidence type="ECO:0000256" key="7">
    <source>
        <dbReference type="ARBA" id="ARBA00022842"/>
    </source>
</evidence>
<dbReference type="Pfam" id="PF08544">
    <property type="entry name" value="GHMP_kinases_C"/>
    <property type="match status" value="1"/>
</dbReference>
<feature type="domain" description="GHMP kinase N-terminal" evidence="10">
    <location>
        <begin position="80"/>
        <end position="156"/>
    </location>
</feature>
<evidence type="ECO:0000256" key="8">
    <source>
        <dbReference type="ARBA" id="ARBA00023098"/>
    </source>
</evidence>
<keyword evidence="4" id="KW-0547">Nucleotide-binding</keyword>
<keyword evidence="13" id="KW-1185">Reference proteome</keyword>
<dbReference type="SUPFAM" id="SSF55060">
    <property type="entry name" value="GHMP Kinase, C-terminal domain"/>
    <property type="match status" value="1"/>
</dbReference>
<reference evidence="12 13" key="1">
    <citation type="submission" date="2018-12" db="EMBL/GenBank/DDBJ databases">
        <authorList>
            <person name="Li F."/>
        </authorList>
    </citation>
    <scope>NUCLEOTIDE SEQUENCE [LARGE SCALE GENOMIC DNA]</scope>
    <source>
        <strain evidence="12 13">11W25H-1</strain>
    </source>
</reference>
<dbReference type="Gene3D" id="3.30.230.10">
    <property type="match status" value="1"/>
</dbReference>
<keyword evidence="7" id="KW-0460">Magnesium</keyword>
<evidence type="ECO:0000256" key="9">
    <source>
        <dbReference type="ARBA" id="ARBA00029438"/>
    </source>
</evidence>
<keyword evidence="6" id="KW-0067">ATP-binding</keyword>
<dbReference type="PRINTS" id="PR00959">
    <property type="entry name" value="MEVGALKINASE"/>
</dbReference>
<dbReference type="EC" id="2.7.1.36" evidence="12"/>
<evidence type="ECO:0000256" key="3">
    <source>
        <dbReference type="ARBA" id="ARBA00022679"/>
    </source>
</evidence>
<dbReference type="InterPro" id="IPR014721">
    <property type="entry name" value="Ribsml_uS5_D2-typ_fold_subgr"/>
</dbReference>
<keyword evidence="2" id="KW-0444">Lipid biosynthesis</keyword>
<sequence length="318" mass="32588">MAVERRGTVLGTGHTRAKFILMGEHSVVYGHPAIALPLPALSMDVEVSSAPGAPRIRSEYYSGALADAPPTLAGPLAAISAASDAFEVPLDGLLVDIESSIPAERGLGSSAATAGAVVHAFAAAAGRSLSDREHFDLVQIAERVAHGTPSGLDAVATNSRVPVFFQGGSTSTLPMSLQGSFVIADTGVRGRTRVAVSDVRRLRDERPGWANGRIDRLGVLAREAAEDLRLARTEPLGARMTEAHTILGELHVSSEDLDALVAAAIRGGALGAKLTGGGQGGCIVALASTPSVASEVVSALHAAGAARSWVYDTMVPVP</sequence>
<dbReference type="InterPro" id="IPR006204">
    <property type="entry name" value="GHMP_kinase_N_dom"/>
</dbReference>
<evidence type="ECO:0000256" key="2">
    <source>
        <dbReference type="ARBA" id="ARBA00022516"/>
    </source>
</evidence>
<dbReference type="PANTHER" id="PTHR43290:SF2">
    <property type="entry name" value="MEVALONATE KINASE"/>
    <property type="match status" value="1"/>
</dbReference>
<gene>
    <name evidence="12" type="primary">mvk</name>
    <name evidence="12" type="ORF">ELQ90_07540</name>
</gene>
<dbReference type="EMBL" id="RZNB01000002">
    <property type="protein sequence ID" value="RWZ51921.1"/>
    <property type="molecule type" value="Genomic_DNA"/>
</dbReference>
<accession>A0A444PVU8</accession>
<protein>
    <submittedName>
        <fullName evidence="12">Mevalonate kinase</fullName>
        <ecNumber evidence="12">2.7.1.36</ecNumber>
    </submittedName>
</protein>
<organism evidence="12 13">
    <name type="scientific">Labedella phragmitis</name>
    <dbReference type="NCBI Taxonomy" id="2498849"/>
    <lineage>
        <taxon>Bacteria</taxon>
        <taxon>Bacillati</taxon>
        <taxon>Actinomycetota</taxon>
        <taxon>Actinomycetes</taxon>
        <taxon>Micrococcales</taxon>
        <taxon>Microbacteriaceae</taxon>
        <taxon>Labedella</taxon>
    </lineage>
</organism>